<reference evidence="2 3" key="1">
    <citation type="submission" date="2014-04" db="EMBL/GenBank/DDBJ databases">
        <authorList>
            <consortium name="DOE Joint Genome Institute"/>
            <person name="Kuo A."/>
            <person name="Tarkka M."/>
            <person name="Buscot F."/>
            <person name="Kohler A."/>
            <person name="Nagy L.G."/>
            <person name="Floudas D."/>
            <person name="Copeland A."/>
            <person name="Barry K.W."/>
            <person name="Cichocki N."/>
            <person name="Veneault-Fourrey C."/>
            <person name="LaButti K."/>
            <person name="Lindquist E.A."/>
            <person name="Lipzen A."/>
            <person name="Lundell T."/>
            <person name="Morin E."/>
            <person name="Murat C."/>
            <person name="Sun H."/>
            <person name="Tunlid A."/>
            <person name="Henrissat B."/>
            <person name="Grigoriev I.V."/>
            <person name="Hibbett D.S."/>
            <person name="Martin F."/>
            <person name="Nordberg H.P."/>
            <person name="Cantor M.N."/>
            <person name="Hua S.X."/>
        </authorList>
    </citation>
    <scope>NUCLEOTIDE SEQUENCE [LARGE SCALE GENOMIC DNA]</scope>
    <source>
        <strain evidence="2 3">F 1598</strain>
    </source>
</reference>
<proteinExistence type="predicted"/>
<evidence type="ECO:0000256" key="1">
    <source>
        <dbReference type="SAM" id="MobiDB-lite"/>
    </source>
</evidence>
<gene>
    <name evidence="2" type="ORF">PILCRDRAFT_7650</name>
</gene>
<feature type="region of interest" description="Disordered" evidence="1">
    <location>
        <begin position="25"/>
        <end position="46"/>
    </location>
</feature>
<keyword evidence="3" id="KW-1185">Reference proteome</keyword>
<accession>A0A0C3B8Y1</accession>
<dbReference type="EMBL" id="KN832993">
    <property type="protein sequence ID" value="KIM82743.1"/>
    <property type="molecule type" value="Genomic_DNA"/>
</dbReference>
<protein>
    <recommendedName>
        <fullName evidence="4">Helitron helicase-like domain-containing protein</fullName>
    </recommendedName>
</protein>
<evidence type="ECO:0000313" key="2">
    <source>
        <dbReference type="EMBL" id="KIM82743.1"/>
    </source>
</evidence>
<name>A0A0C3B8Y1_PILCF</name>
<dbReference type="HOGENOM" id="CLU_748238_0_0_1"/>
<sequence length="370" mass="42912">MAQQTAQARVHERRMAQWNAQRIQDEMRREQERGYAQQMQRNAQQIQDEMRREQDERSAQQMQNEMRRMQAIEQEEHQWRVVQLEGQHLQNEIRRVNDRGAAAEREENELLSQRAEQFRREQEAQSDIVRREQEERDHQDAIRYDQAHLAENAARIAQEAAQVQAAQAPAQAGQLDQFHEALRQQNLPLGRKTYQEPPGRHSLGPMNVEYQHCHALHWDSEKLTASTLNNKKFGQCCLQGQVDLPPFPPPPPPTLKSLLSRISSYSNFFREHIQQFNAAFAFTSLGVKIDHSVTSTSGPYAFKINGELHHLSGALLPAEGEQPSYAQLYVHDPMEALNIRGDHNDNLLPQIMTELQAMMHETHPYVPLYK</sequence>
<organism evidence="2 3">
    <name type="scientific">Piloderma croceum (strain F 1598)</name>
    <dbReference type="NCBI Taxonomy" id="765440"/>
    <lineage>
        <taxon>Eukaryota</taxon>
        <taxon>Fungi</taxon>
        <taxon>Dikarya</taxon>
        <taxon>Basidiomycota</taxon>
        <taxon>Agaricomycotina</taxon>
        <taxon>Agaricomycetes</taxon>
        <taxon>Agaricomycetidae</taxon>
        <taxon>Atheliales</taxon>
        <taxon>Atheliaceae</taxon>
        <taxon>Piloderma</taxon>
    </lineage>
</organism>
<feature type="compositionally biased region" description="Basic and acidic residues" evidence="1">
    <location>
        <begin position="116"/>
        <end position="138"/>
    </location>
</feature>
<reference evidence="3" key="2">
    <citation type="submission" date="2015-01" db="EMBL/GenBank/DDBJ databases">
        <title>Evolutionary Origins and Diversification of the Mycorrhizal Mutualists.</title>
        <authorList>
            <consortium name="DOE Joint Genome Institute"/>
            <consortium name="Mycorrhizal Genomics Consortium"/>
            <person name="Kohler A."/>
            <person name="Kuo A."/>
            <person name="Nagy L.G."/>
            <person name="Floudas D."/>
            <person name="Copeland A."/>
            <person name="Barry K.W."/>
            <person name="Cichocki N."/>
            <person name="Veneault-Fourrey C."/>
            <person name="LaButti K."/>
            <person name="Lindquist E.A."/>
            <person name="Lipzen A."/>
            <person name="Lundell T."/>
            <person name="Morin E."/>
            <person name="Murat C."/>
            <person name="Riley R."/>
            <person name="Ohm R."/>
            <person name="Sun H."/>
            <person name="Tunlid A."/>
            <person name="Henrissat B."/>
            <person name="Grigoriev I.V."/>
            <person name="Hibbett D.S."/>
            <person name="Martin F."/>
        </authorList>
    </citation>
    <scope>NUCLEOTIDE SEQUENCE [LARGE SCALE GENOMIC DNA]</scope>
    <source>
        <strain evidence="3">F 1598</strain>
    </source>
</reference>
<dbReference type="PANTHER" id="PTHR45786">
    <property type="entry name" value="DNA BINDING PROTEIN-LIKE"/>
    <property type="match status" value="1"/>
</dbReference>
<evidence type="ECO:0000313" key="3">
    <source>
        <dbReference type="Proteomes" id="UP000054166"/>
    </source>
</evidence>
<dbReference type="Proteomes" id="UP000054166">
    <property type="component" value="Unassembled WGS sequence"/>
</dbReference>
<feature type="region of interest" description="Disordered" evidence="1">
    <location>
        <begin position="115"/>
        <end position="138"/>
    </location>
</feature>
<dbReference type="AlphaFoldDB" id="A0A0C3B8Y1"/>
<dbReference type="PANTHER" id="PTHR45786:SF74">
    <property type="entry name" value="ATP-DEPENDENT DNA HELICASE"/>
    <property type="match status" value="1"/>
</dbReference>
<evidence type="ECO:0008006" key="4">
    <source>
        <dbReference type="Google" id="ProtNLM"/>
    </source>
</evidence>
<dbReference type="OrthoDB" id="2272314at2759"/>
<dbReference type="STRING" id="765440.A0A0C3B8Y1"/>
<dbReference type="InParanoid" id="A0A0C3B8Y1"/>
<feature type="compositionally biased region" description="Low complexity" evidence="1">
    <location>
        <begin position="37"/>
        <end position="46"/>
    </location>
</feature>